<gene>
    <name evidence="5" type="ORF">SAMN05421753_107111</name>
</gene>
<dbReference type="PANTHER" id="PTHR33164">
    <property type="entry name" value="TRANSCRIPTIONAL REGULATOR, MARR FAMILY"/>
    <property type="match status" value="1"/>
</dbReference>
<evidence type="ECO:0000313" key="6">
    <source>
        <dbReference type="Proteomes" id="UP000199518"/>
    </source>
</evidence>
<keyword evidence="3" id="KW-0804">Transcription</keyword>
<dbReference type="RefSeq" id="WP_139228402.1">
    <property type="nucleotide sequence ID" value="NZ_FOQD01000007.1"/>
</dbReference>
<dbReference type="EMBL" id="FOQD01000007">
    <property type="protein sequence ID" value="SFI26373.1"/>
    <property type="molecule type" value="Genomic_DNA"/>
</dbReference>
<dbReference type="SUPFAM" id="SSF46785">
    <property type="entry name" value="Winged helix' DNA-binding domain"/>
    <property type="match status" value="1"/>
</dbReference>
<dbReference type="InterPro" id="IPR036388">
    <property type="entry name" value="WH-like_DNA-bd_sf"/>
</dbReference>
<reference evidence="6" key="1">
    <citation type="submission" date="2016-10" db="EMBL/GenBank/DDBJ databases">
        <authorList>
            <person name="Varghese N."/>
            <person name="Submissions S."/>
        </authorList>
    </citation>
    <scope>NUCLEOTIDE SEQUENCE [LARGE SCALE GENOMIC DNA]</scope>
    <source>
        <strain evidence="6">DSM 26348</strain>
    </source>
</reference>
<dbReference type="PANTHER" id="PTHR33164:SF64">
    <property type="entry name" value="TRANSCRIPTIONAL REGULATOR SLYA"/>
    <property type="match status" value="1"/>
</dbReference>
<keyword evidence="2 5" id="KW-0238">DNA-binding</keyword>
<dbReference type="Pfam" id="PF12802">
    <property type="entry name" value="MarR_2"/>
    <property type="match status" value="1"/>
</dbReference>
<dbReference type="GO" id="GO:0006950">
    <property type="term" value="P:response to stress"/>
    <property type="evidence" value="ECO:0007669"/>
    <property type="project" value="TreeGrafter"/>
</dbReference>
<dbReference type="SMART" id="SM00347">
    <property type="entry name" value="HTH_MARR"/>
    <property type="match status" value="1"/>
</dbReference>
<name>A0A1I3GSK3_9PLAN</name>
<evidence type="ECO:0000256" key="2">
    <source>
        <dbReference type="ARBA" id="ARBA00023125"/>
    </source>
</evidence>
<evidence type="ECO:0000256" key="3">
    <source>
        <dbReference type="ARBA" id="ARBA00023163"/>
    </source>
</evidence>
<sequence length="169" mass="19221">MLEYDWDKSVGHWICSTSHAMRKYIGTQFAREGITLRQWEVLAWLSSSGGCGSQSELAEIMGIEPHTLAGVLSRMQRDGLLERKSCDHDRRKNIIHPTEKADVLWRRVSMLCHGIRQQATEGFSTDELNTLRDLCERIRQNLEIAEKEEMARRGAPPIPAVIAFQGAET</sequence>
<dbReference type="GO" id="GO:0003700">
    <property type="term" value="F:DNA-binding transcription factor activity"/>
    <property type="evidence" value="ECO:0007669"/>
    <property type="project" value="InterPro"/>
</dbReference>
<dbReference type="OrthoDB" id="32523at2"/>
<keyword evidence="6" id="KW-1185">Reference proteome</keyword>
<feature type="domain" description="HTH marR-type" evidence="4">
    <location>
        <begin position="1"/>
        <end position="140"/>
    </location>
</feature>
<evidence type="ECO:0000259" key="4">
    <source>
        <dbReference type="PROSITE" id="PS50995"/>
    </source>
</evidence>
<evidence type="ECO:0000313" key="5">
    <source>
        <dbReference type="EMBL" id="SFI26373.1"/>
    </source>
</evidence>
<dbReference type="InterPro" id="IPR039422">
    <property type="entry name" value="MarR/SlyA-like"/>
</dbReference>
<keyword evidence="1" id="KW-0805">Transcription regulation</keyword>
<organism evidence="5 6">
    <name type="scientific">Planctomicrobium piriforme</name>
    <dbReference type="NCBI Taxonomy" id="1576369"/>
    <lineage>
        <taxon>Bacteria</taxon>
        <taxon>Pseudomonadati</taxon>
        <taxon>Planctomycetota</taxon>
        <taxon>Planctomycetia</taxon>
        <taxon>Planctomycetales</taxon>
        <taxon>Planctomycetaceae</taxon>
        <taxon>Planctomicrobium</taxon>
    </lineage>
</organism>
<dbReference type="InterPro" id="IPR036390">
    <property type="entry name" value="WH_DNA-bd_sf"/>
</dbReference>
<dbReference type="Proteomes" id="UP000199518">
    <property type="component" value="Unassembled WGS sequence"/>
</dbReference>
<protein>
    <submittedName>
        <fullName evidence="5">DNA-binding transcriptional regulator, MarR family</fullName>
    </submittedName>
</protein>
<accession>A0A1I3GSK3</accession>
<evidence type="ECO:0000256" key="1">
    <source>
        <dbReference type="ARBA" id="ARBA00023015"/>
    </source>
</evidence>
<dbReference type="GO" id="GO:0003677">
    <property type="term" value="F:DNA binding"/>
    <property type="evidence" value="ECO:0007669"/>
    <property type="project" value="UniProtKB-KW"/>
</dbReference>
<dbReference type="AlphaFoldDB" id="A0A1I3GSK3"/>
<dbReference type="PRINTS" id="PR00598">
    <property type="entry name" value="HTHMARR"/>
</dbReference>
<dbReference type="InterPro" id="IPR000835">
    <property type="entry name" value="HTH_MarR-typ"/>
</dbReference>
<proteinExistence type="predicted"/>
<dbReference type="Gene3D" id="1.10.10.10">
    <property type="entry name" value="Winged helix-like DNA-binding domain superfamily/Winged helix DNA-binding domain"/>
    <property type="match status" value="1"/>
</dbReference>
<dbReference type="PROSITE" id="PS50995">
    <property type="entry name" value="HTH_MARR_2"/>
    <property type="match status" value="1"/>
</dbReference>